<evidence type="ECO:0000259" key="4">
    <source>
        <dbReference type="PROSITE" id="PS01124"/>
    </source>
</evidence>
<evidence type="ECO:0000313" key="6">
    <source>
        <dbReference type="Proteomes" id="UP000272528"/>
    </source>
</evidence>
<gene>
    <name evidence="5" type="ORF">EJC50_27515</name>
</gene>
<keyword evidence="6" id="KW-1185">Reference proteome</keyword>
<keyword evidence="3" id="KW-0804">Transcription</keyword>
<evidence type="ECO:0000256" key="2">
    <source>
        <dbReference type="ARBA" id="ARBA00023125"/>
    </source>
</evidence>
<evidence type="ECO:0000256" key="1">
    <source>
        <dbReference type="ARBA" id="ARBA00023015"/>
    </source>
</evidence>
<dbReference type="SUPFAM" id="SSF46689">
    <property type="entry name" value="Homeodomain-like"/>
    <property type="match status" value="1"/>
</dbReference>
<protein>
    <submittedName>
        <fullName evidence="5">AraC family transcriptional regulator</fullName>
    </submittedName>
</protein>
<dbReference type="InterPro" id="IPR009057">
    <property type="entry name" value="Homeodomain-like_sf"/>
</dbReference>
<sequence>MQTFQSPIVPAATDQKEAEALYNSIMYGVVERMLHKQEGSITMFCQSLLATHIVEEALAYIDVHFGKDFGLAQVTDEMHCSSTYLNRLLKQRTGYTFYSLLTQKRIERSKQLLMMDSQTVLAISGEVGYTNVHSFIRAFKRSVGITPGQYRESSMAVAR</sequence>
<accession>A0A3Q8XA13</accession>
<dbReference type="InterPro" id="IPR018060">
    <property type="entry name" value="HTH_AraC"/>
</dbReference>
<dbReference type="PANTHER" id="PTHR43280">
    <property type="entry name" value="ARAC-FAMILY TRANSCRIPTIONAL REGULATOR"/>
    <property type="match status" value="1"/>
</dbReference>
<dbReference type="PANTHER" id="PTHR43280:SF28">
    <property type="entry name" value="HTH-TYPE TRANSCRIPTIONAL ACTIVATOR RHAS"/>
    <property type="match status" value="1"/>
</dbReference>
<keyword evidence="2" id="KW-0238">DNA-binding</keyword>
<proteinExistence type="predicted"/>
<reference evidence="6" key="1">
    <citation type="submission" date="2018-12" db="EMBL/GenBank/DDBJ databases">
        <title>Genome sequence of Peanibacillus sp.</title>
        <authorList>
            <person name="Subramani G."/>
            <person name="Srinivasan S."/>
            <person name="Kim M.K."/>
        </authorList>
    </citation>
    <scope>NUCLEOTIDE SEQUENCE [LARGE SCALE GENOMIC DNA]</scope>
    <source>
        <strain evidence="6">18JY67-1</strain>
    </source>
</reference>
<dbReference type="RefSeq" id="WP_126019224.1">
    <property type="nucleotide sequence ID" value="NZ_CP034437.1"/>
</dbReference>
<feature type="domain" description="HTH araC/xylS-type" evidence="4">
    <location>
        <begin position="55"/>
        <end position="153"/>
    </location>
</feature>
<name>A0A3Q8XA13_9BACL</name>
<dbReference type="Proteomes" id="UP000272528">
    <property type="component" value="Chromosome"/>
</dbReference>
<organism evidence="5 6">
    <name type="scientific">Paenibacillus albus</name>
    <dbReference type="NCBI Taxonomy" id="2495582"/>
    <lineage>
        <taxon>Bacteria</taxon>
        <taxon>Bacillati</taxon>
        <taxon>Bacillota</taxon>
        <taxon>Bacilli</taxon>
        <taxon>Bacillales</taxon>
        <taxon>Paenibacillaceae</taxon>
        <taxon>Paenibacillus</taxon>
    </lineage>
</organism>
<dbReference type="InterPro" id="IPR020449">
    <property type="entry name" value="Tscrpt_reg_AraC-type_HTH"/>
</dbReference>
<dbReference type="AlphaFoldDB" id="A0A3Q8XA13"/>
<dbReference type="EMBL" id="CP034437">
    <property type="protein sequence ID" value="AZN43027.1"/>
    <property type="molecule type" value="Genomic_DNA"/>
</dbReference>
<evidence type="ECO:0000256" key="3">
    <source>
        <dbReference type="ARBA" id="ARBA00023163"/>
    </source>
</evidence>
<dbReference type="KEGG" id="palb:EJC50_27515"/>
<dbReference type="Pfam" id="PF12833">
    <property type="entry name" value="HTH_18"/>
    <property type="match status" value="1"/>
</dbReference>
<dbReference type="OrthoDB" id="2666441at2"/>
<keyword evidence="1" id="KW-0805">Transcription regulation</keyword>
<dbReference type="SMART" id="SM00342">
    <property type="entry name" value="HTH_ARAC"/>
    <property type="match status" value="1"/>
</dbReference>
<dbReference type="GO" id="GO:0003700">
    <property type="term" value="F:DNA-binding transcription factor activity"/>
    <property type="evidence" value="ECO:0007669"/>
    <property type="project" value="InterPro"/>
</dbReference>
<dbReference type="PRINTS" id="PR00032">
    <property type="entry name" value="HTHARAC"/>
</dbReference>
<dbReference type="PROSITE" id="PS01124">
    <property type="entry name" value="HTH_ARAC_FAMILY_2"/>
    <property type="match status" value="1"/>
</dbReference>
<dbReference type="GO" id="GO:0043565">
    <property type="term" value="F:sequence-specific DNA binding"/>
    <property type="evidence" value="ECO:0007669"/>
    <property type="project" value="InterPro"/>
</dbReference>
<dbReference type="Gene3D" id="1.10.10.60">
    <property type="entry name" value="Homeodomain-like"/>
    <property type="match status" value="2"/>
</dbReference>
<evidence type="ECO:0000313" key="5">
    <source>
        <dbReference type="EMBL" id="AZN43027.1"/>
    </source>
</evidence>